<dbReference type="GO" id="GO:0004497">
    <property type="term" value="F:monooxygenase activity"/>
    <property type="evidence" value="ECO:0007669"/>
    <property type="project" value="InterPro"/>
</dbReference>
<dbReference type="InterPro" id="IPR050196">
    <property type="entry name" value="Cytochrome_P450_Monoox"/>
</dbReference>
<dbReference type="InterPro" id="IPR001128">
    <property type="entry name" value="Cyt_P450"/>
</dbReference>
<reference evidence="2" key="1">
    <citation type="submission" date="2011-09" db="EMBL/GenBank/DDBJ databases">
        <title>The odds of duplicate gene persistence after polyploidization.</title>
        <authorList>
            <person name="Chain F.J.J."/>
            <person name="Evans B.J."/>
            <person name="Dushoff J."/>
        </authorList>
    </citation>
    <scope>NUCLEOTIDE SEQUENCE</scope>
    <source>
        <tissue evidence="2">Liver</tissue>
    </source>
</reference>
<proteinExistence type="evidence at transcript level"/>
<comment type="similarity">
    <text evidence="1">Belongs to the cytochrome P450 family.</text>
</comment>
<dbReference type="GO" id="GO:0020037">
    <property type="term" value="F:heme binding"/>
    <property type="evidence" value="ECO:0007669"/>
    <property type="project" value="InterPro"/>
</dbReference>
<sequence>SFPGPPAHWLYGHVNQFHHDGKDLDKIIEWVNKYPNGFPLWIGQFTWFNHRKLLTPAFHYDVLKPYVRLVSDCTKVMLDKLDILCNKDESVELFEHVSLMTLDSILKCAFSNNSNCQTCKDNDYIQAVYDLSWLTQHRIRTLPYHNNLVYYLSPHGFRFRKACRIAHLHTDRNCIGQNFAMNEVKVAVALTLKRFELFPDLSKPPLKLPQLVLRSKNGIHVNLKRA</sequence>
<evidence type="ECO:0000313" key="2">
    <source>
        <dbReference type="EMBL" id="AEQ16970.1"/>
    </source>
</evidence>
<dbReference type="EMBL" id="JP287195">
    <property type="protein sequence ID" value="AEQ16970.1"/>
    <property type="molecule type" value="mRNA"/>
</dbReference>
<evidence type="ECO:0000256" key="1">
    <source>
        <dbReference type="ARBA" id="ARBA00010617"/>
    </source>
</evidence>
<feature type="non-terminal residue" evidence="2">
    <location>
        <position position="226"/>
    </location>
</feature>
<dbReference type="InterPro" id="IPR036396">
    <property type="entry name" value="Cyt_P450_sf"/>
</dbReference>
<dbReference type="GO" id="GO:0005506">
    <property type="term" value="F:iron ion binding"/>
    <property type="evidence" value="ECO:0007669"/>
    <property type="project" value="InterPro"/>
</dbReference>
<dbReference type="SUPFAM" id="SSF48264">
    <property type="entry name" value="Cytochrome P450"/>
    <property type="match status" value="2"/>
</dbReference>
<dbReference type="Gene3D" id="1.10.630.10">
    <property type="entry name" value="Cytochrome P450"/>
    <property type="match status" value="2"/>
</dbReference>
<organism evidence="2">
    <name type="scientific">Pipa carvalhoi</name>
    <name type="common">Carvalho's Surinam toad</name>
    <dbReference type="NCBI Taxonomy" id="191480"/>
    <lineage>
        <taxon>Eukaryota</taxon>
        <taxon>Metazoa</taxon>
        <taxon>Chordata</taxon>
        <taxon>Craniata</taxon>
        <taxon>Vertebrata</taxon>
        <taxon>Euteleostomi</taxon>
        <taxon>Amphibia</taxon>
        <taxon>Batrachia</taxon>
        <taxon>Anura</taxon>
        <taxon>Pipoidea</taxon>
        <taxon>Pipidae</taxon>
        <taxon>Pipinae</taxon>
        <taxon>Pipa</taxon>
    </lineage>
</organism>
<protein>
    <submittedName>
        <fullName evidence="2">Putative cytochrome family subfamily polypeptide 1</fullName>
    </submittedName>
</protein>
<accession>G5E1D1</accession>
<name>G5E1D1_9PIPI</name>
<dbReference type="AlphaFoldDB" id="G5E1D1"/>
<dbReference type="PANTHER" id="PTHR24291">
    <property type="entry name" value="CYTOCHROME P450 FAMILY 4"/>
    <property type="match status" value="1"/>
</dbReference>
<feature type="non-terminal residue" evidence="2">
    <location>
        <position position="1"/>
    </location>
</feature>
<dbReference type="PANTHER" id="PTHR24291:SF197">
    <property type="entry name" value="CYTOCHROME P450 FAMILY 4 SUBFAMILY B MEMBER 1"/>
    <property type="match status" value="1"/>
</dbReference>
<dbReference type="Pfam" id="PF00067">
    <property type="entry name" value="p450"/>
    <property type="match status" value="2"/>
</dbReference>
<dbReference type="GO" id="GO:0016705">
    <property type="term" value="F:oxidoreductase activity, acting on paired donors, with incorporation or reduction of molecular oxygen"/>
    <property type="evidence" value="ECO:0007669"/>
    <property type="project" value="InterPro"/>
</dbReference>